<dbReference type="EMBL" id="CM055097">
    <property type="protein sequence ID" value="KAJ7551853.1"/>
    <property type="molecule type" value="Genomic_DNA"/>
</dbReference>
<organism evidence="1 2">
    <name type="scientific">Diphasiastrum complanatum</name>
    <name type="common">Issler's clubmoss</name>
    <name type="synonym">Lycopodium complanatum</name>
    <dbReference type="NCBI Taxonomy" id="34168"/>
    <lineage>
        <taxon>Eukaryota</taxon>
        <taxon>Viridiplantae</taxon>
        <taxon>Streptophyta</taxon>
        <taxon>Embryophyta</taxon>
        <taxon>Tracheophyta</taxon>
        <taxon>Lycopodiopsida</taxon>
        <taxon>Lycopodiales</taxon>
        <taxon>Lycopodiaceae</taxon>
        <taxon>Lycopodioideae</taxon>
        <taxon>Diphasiastrum</taxon>
    </lineage>
</organism>
<sequence length="121" mass="13688">MRRNLYGITPSLRHLAGSGVKLQTLTLQPPDSFSLPPTRMRLLLQFNITGDLRPKGPGRGYRFSLNLVFVDFRSNRCKKYSSCPTVSESSVLRLVFRKTMYKVSWQMALVPIVSKPGDNAL</sequence>
<protein>
    <submittedName>
        <fullName evidence="1">Uncharacterized protein</fullName>
    </submittedName>
</protein>
<dbReference type="Proteomes" id="UP001162992">
    <property type="component" value="Chromosome 6"/>
</dbReference>
<evidence type="ECO:0000313" key="1">
    <source>
        <dbReference type="EMBL" id="KAJ7551853.1"/>
    </source>
</evidence>
<accession>A0ACC2DC78</accession>
<gene>
    <name evidence="1" type="ORF">O6H91_06G032300</name>
</gene>
<keyword evidence="2" id="KW-1185">Reference proteome</keyword>
<name>A0ACC2DC78_DIPCM</name>
<proteinExistence type="predicted"/>
<evidence type="ECO:0000313" key="2">
    <source>
        <dbReference type="Proteomes" id="UP001162992"/>
    </source>
</evidence>
<comment type="caution">
    <text evidence="1">The sequence shown here is derived from an EMBL/GenBank/DDBJ whole genome shotgun (WGS) entry which is preliminary data.</text>
</comment>
<reference evidence="2" key="1">
    <citation type="journal article" date="2024" name="Proc. Natl. Acad. Sci. U.S.A.">
        <title>Extraordinary preservation of gene collinearity over three hundred million years revealed in homosporous lycophytes.</title>
        <authorList>
            <person name="Li C."/>
            <person name="Wickell D."/>
            <person name="Kuo L.Y."/>
            <person name="Chen X."/>
            <person name="Nie B."/>
            <person name="Liao X."/>
            <person name="Peng D."/>
            <person name="Ji J."/>
            <person name="Jenkins J."/>
            <person name="Williams M."/>
            <person name="Shu S."/>
            <person name="Plott C."/>
            <person name="Barry K."/>
            <person name="Rajasekar S."/>
            <person name="Grimwood J."/>
            <person name="Han X."/>
            <person name="Sun S."/>
            <person name="Hou Z."/>
            <person name="He W."/>
            <person name="Dai G."/>
            <person name="Sun C."/>
            <person name="Schmutz J."/>
            <person name="Leebens-Mack J.H."/>
            <person name="Li F.W."/>
            <person name="Wang L."/>
        </authorList>
    </citation>
    <scope>NUCLEOTIDE SEQUENCE [LARGE SCALE GENOMIC DNA]</scope>
    <source>
        <strain evidence="2">cv. PW_Plant_1</strain>
    </source>
</reference>